<evidence type="ECO:0000313" key="2">
    <source>
        <dbReference type="EMBL" id="KAH7932262.1"/>
    </source>
</evidence>
<feature type="region of interest" description="Disordered" evidence="1">
    <location>
        <begin position="1"/>
        <end position="65"/>
    </location>
</feature>
<dbReference type="EMBL" id="JABSTU010006805">
    <property type="protein sequence ID" value="KAH7932262.1"/>
    <property type="molecule type" value="Genomic_DNA"/>
</dbReference>
<proteinExistence type="predicted"/>
<reference evidence="2" key="1">
    <citation type="journal article" date="2020" name="Cell">
        <title>Large-Scale Comparative Analyses of Tick Genomes Elucidate Their Genetic Diversity and Vector Capacities.</title>
        <authorList>
            <consortium name="Tick Genome and Microbiome Consortium (TIGMIC)"/>
            <person name="Jia N."/>
            <person name="Wang J."/>
            <person name="Shi W."/>
            <person name="Du L."/>
            <person name="Sun Y."/>
            <person name="Zhan W."/>
            <person name="Jiang J.F."/>
            <person name="Wang Q."/>
            <person name="Zhang B."/>
            <person name="Ji P."/>
            <person name="Bell-Sakyi L."/>
            <person name="Cui X.M."/>
            <person name="Yuan T.T."/>
            <person name="Jiang B.G."/>
            <person name="Yang W.F."/>
            <person name="Lam T.T."/>
            <person name="Chang Q.C."/>
            <person name="Ding S.J."/>
            <person name="Wang X.J."/>
            <person name="Zhu J.G."/>
            <person name="Ruan X.D."/>
            <person name="Zhao L."/>
            <person name="Wei J.T."/>
            <person name="Ye R.Z."/>
            <person name="Que T.C."/>
            <person name="Du C.H."/>
            <person name="Zhou Y.H."/>
            <person name="Cheng J.X."/>
            <person name="Dai P.F."/>
            <person name="Guo W.B."/>
            <person name="Han X.H."/>
            <person name="Huang E.J."/>
            <person name="Li L.F."/>
            <person name="Wei W."/>
            <person name="Gao Y.C."/>
            <person name="Liu J.Z."/>
            <person name="Shao H.Z."/>
            <person name="Wang X."/>
            <person name="Wang C.C."/>
            <person name="Yang T.C."/>
            <person name="Huo Q.B."/>
            <person name="Li W."/>
            <person name="Chen H.Y."/>
            <person name="Chen S.E."/>
            <person name="Zhou L.G."/>
            <person name="Ni X.B."/>
            <person name="Tian J.H."/>
            <person name="Sheng Y."/>
            <person name="Liu T."/>
            <person name="Pan Y.S."/>
            <person name="Xia L.Y."/>
            <person name="Li J."/>
            <person name="Zhao F."/>
            <person name="Cao W.C."/>
        </authorList>
    </citation>
    <scope>NUCLEOTIDE SEQUENCE</scope>
    <source>
        <strain evidence="2">Rmic-2018</strain>
    </source>
</reference>
<evidence type="ECO:0000313" key="3">
    <source>
        <dbReference type="Proteomes" id="UP000821866"/>
    </source>
</evidence>
<evidence type="ECO:0000256" key="1">
    <source>
        <dbReference type="SAM" id="MobiDB-lite"/>
    </source>
</evidence>
<dbReference type="Proteomes" id="UP000821866">
    <property type="component" value="Unassembled WGS sequence"/>
</dbReference>
<dbReference type="AlphaFoldDB" id="A0A9J6CUZ2"/>
<organism evidence="2 3">
    <name type="scientific">Rhipicephalus microplus</name>
    <name type="common">Cattle tick</name>
    <name type="synonym">Boophilus microplus</name>
    <dbReference type="NCBI Taxonomy" id="6941"/>
    <lineage>
        <taxon>Eukaryota</taxon>
        <taxon>Metazoa</taxon>
        <taxon>Ecdysozoa</taxon>
        <taxon>Arthropoda</taxon>
        <taxon>Chelicerata</taxon>
        <taxon>Arachnida</taxon>
        <taxon>Acari</taxon>
        <taxon>Parasitiformes</taxon>
        <taxon>Ixodida</taxon>
        <taxon>Ixodoidea</taxon>
        <taxon>Ixodidae</taxon>
        <taxon>Rhipicephalinae</taxon>
        <taxon>Rhipicephalus</taxon>
        <taxon>Boophilus</taxon>
    </lineage>
</organism>
<accession>A0A9J6CUZ2</accession>
<protein>
    <recommendedName>
        <fullName evidence="4">Endonuclease/exonuclease/phosphatase domain-containing protein</fullName>
    </recommendedName>
</protein>
<evidence type="ECO:0008006" key="4">
    <source>
        <dbReference type="Google" id="ProtNLM"/>
    </source>
</evidence>
<name>A0A9J6CUZ2_RHIMP</name>
<feature type="compositionally biased region" description="Pro residues" evidence="1">
    <location>
        <begin position="49"/>
        <end position="59"/>
    </location>
</feature>
<keyword evidence="3" id="KW-1185">Reference proteome</keyword>
<gene>
    <name evidence="2" type="ORF">HPB51_029403</name>
</gene>
<sequence length="213" mass="23508">MSHYRSSHQFFAPITRRPKSSCTPLSASRSSSNRPAIPGPATMASPGRGPSPGPGPSPSHGPSHGLTPDCSLVLLVTSTHPRCLSPLLVRPRDCHSHRLCLFPRSLPGPKDTQRHLKRHRRRGRIHSSLTAVQHELEATGIQHKIVEILPRKRTGKSLFVLSVNSSPREIVADFSCLFIEMIALVGDVQLLLLGDFNPRHTNRGYMHMNPKGR</sequence>
<comment type="caution">
    <text evidence="2">The sequence shown here is derived from an EMBL/GenBank/DDBJ whole genome shotgun (WGS) entry which is preliminary data.</text>
</comment>
<reference evidence="2" key="2">
    <citation type="submission" date="2021-09" db="EMBL/GenBank/DDBJ databases">
        <authorList>
            <person name="Jia N."/>
            <person name="Wang J."/>
            <person name="Shi W."/>
            <person name="Du L."/>
            <person name="Sun Y."/>
            <person name="Zhan W."/>
            <person name="Jiang J."/>
            <person name="Wang Q."/>
            <person name="Zhang B."/>
            <person name="Ji P."/>
            <person name="Sakyi L.B."/>
            <person name="Cui X."/>
            <person name="Yuan T."/>
            <person name="Jiang B."/>
            <person name="Yang W."/>
            <person name="Lam T.T.-Y."/>
            <person name="Chang Q."/>
            <person name="Ding S."/>
            <person name="Wang X."/>
            <person name="Zhu J."/>
            <person name="Ruan X."/>
            <person name="Zhao L."/>
            <person name="Wei J."/>
            <person name="Que T."/>
            <person name="Du C."/>
            <person name="Cheng J."/>
            <person name="Dai P."/>
            <person name="Han X."/>
            <person name="Huang E."/>
            <person name="Gao Y."/>
            <person name="Liu J."/>
            <person name="Shao H."/>
            <person name="Ye R."/>
            <person name="Li L."/>
            <person name="Wei W."/>
            <person name="Wang X."/>
            <person name="Wang C."/>
            <person name="Huo Q."/>
            <person name="Li W."/>
            <person name="Guo W."/>
            <person name="Chen H."/>
            <person name="Chen S."/>
            <person name="Zhou L."/>
            <person name="Zhou L."/>
            <person name="Ni X."/>
            <person name="Tian J."/>
            <person name="Zhou Y."/>
            <person name="Sheng Y."/>
            <person name="Liu T."/>
            <person name="Pan Y."/>
            <person name="Xia L."/>
            <person name="Li J."/>
            <person name="Zhao F."/>
            <person name="Cao W."/>
        </authorList>
    </citation>
    <scope>NUCLEOTIDE SEQUENCE</scope>
    <source>
        <strain evidence="2">Rmic-2018</strain>
        <tissue evidence="2">Larvae</tissue>
    </source>
</reference>
<feature type="compositionally biased region" description="Polar residues" evidence="1">
    <location>
        <begin position="20"/>
        <end position="34"/>
    </location>
</feature>